<dbReference type="GO" id="GO:0000976">
    <property type="term" value="F:transcription cis-regulatory region binding"/>
    <property type="evidence" value="ECO:0007669"/>
    <property type="project" value="TreeGrafter"/>
</dbReference>
<dbReference type="Gene3D" id="1.10.357.10">
    <property type="entry name" value="Tetracycline Repressor, domain 2"/>
    <property type="match status" value="1"/>
</dbReference>
<dbReference type="OrthoDB" id="7056813at2"/>
<dbReference type="PROSITE" id="PS50977">
    <property type="entry name" value="HTH_TETR_2"/>
    <property type="match status" value="1"/>
</dbReference>
<dbReference type="Pfam" id="PF00440">
    <property type="entry name" value="TetR_N"/>
    <property type="match status" value="1"/>
</dbReference>
<evidence type="ECO:0000259" key="5">
    <source>
        <dbReference type="PROSITE" id="PS50977"/>
    </source>
</evidence>
<evidence type="ECO:0000256" key="2">
    <source>
        <dbReference type="ARBA" id="ARBA00023125"/>
    </source>
</evidence>
<feature type="domain" description="HTH tetR-type" evidence="5">
    <location>
        <begin position="11"/>
        <end position="71"/>
    </location>
</feature>
<dbReference type="InterPro" id="IPR001647">
    <property type="entry name" value="HTH_TetR"/>
</dbReference>
<dbReference type="SUPFAM" id="SSF46689">
    <property type="entry name" value="Homeodomain-like"/>
    <property type="match status" value="1"/>
</dbReference>
<keyword evidence="3" id="KW-0804">Transcription</keyword>
<keyword evidence="2 4" id="KW-0238">DNA-binding</keyword>
<protein>
    <submittedName>
        <fullName evidence="6">TetR/AcrR family transcriptional regulator</fullName>
    </submittedName>
</protein>
<keyword evidence="1" id="KW-0805">Transcription regulation</keyword>
<dbReference type="PANTHER" id="PTHR30055">
    <property type="entry name" value="HTH-TYPE TRANSCRIPTIONAL REGULATOR RUTR"/>
    <property type="match status" value="1"/>
</dbReference>
<dbReference type="Proteomes" id="UP000284202">
    <property type="component" value="Unassembled WGS sequence"/>
</dbReference>
<organism evidence="6 7">
    <name type="scientific">Paracoccus onubensis</name>
    <dbReference type="NCBI Taxonomy" id="1675788"/>
    <lineage>
        <taxon>Bacteria</taxon>
        <taxon>Pseudomonadati</taxon>
        <taxon>Pseudomonadota</taxon>
        <taxon>Alphaproteobacteria</taxon>
        <taxon>Rhodobacterales</taxon>
        <taxon>Paracoccaceae</taxon>
        <taxon>Paracoccus</taxon>
    </lineage>
</organism>
<reference evidence="7" key="1">
    <citation type="submission" date="2018-09" db="EMBL/GenBank/DDBJ databases">
        <title>Acidovorax cavernicola nov. sp. isolated from Gruta de las Maravillas (Aracena, Spain).</title>
        <authorList>
            <person name="Jurado V."/>
            <person name="Gutierrez-Patricio S."/>
            <person name="Gonzalez-Pimentel J.L."/>
            <person name="Miller A.Z."/>
            <person name="Laiz L."/>
            <person name="Saiz-Jimenez C."/>
        </authorList>
    </citation>
    <scope>NUCLEOTIDE SEQUENCE [LARGE SCALE GENOMIC DNA]</scope>
    <source>
        <strain evidence="7">1011MAR3C25</strain>
    </source>
</reference>
<evidence type="ECO:0000256" key="1">
    <source>
        <dbReference type="ARBA" id="ARBA00023015"/>
    </source>
</evidence>
<dbReference type="AlphaFoldDB" id="A0A418STG3"/>
<evidence type="ECO:0000313" key="7">
    <source>
        <dbReference type="Proteomes" id="UP000284202"/>
    </source>
</evidence>
<dbReference type="InterPro" id="IPR025996">
    <property type="entry name" value="MT1864/Rv1816-like_C"/>
</dbReference>
<proteinExistence type="predicted"/>
<dbReference type="EMBL" id="QZCG01000009">
    <property type="protein sequence ID" value="RJE84178.1"/>
    <property type="molecule type" value="Genomic_DNA"/>
</dbReference>
<comment type="caution">
    <text evidence="6">The sequence shown here is derived from an EMBL/GenBank/DDBJ whole genome shotgun (WGS) entry which is preliminary data.</text>
</comment>
<sequence length="211" mass="23309">MPDESKPYHHGDLANALVTAAIAIIEERGVEHVSVREVARRAGVSPGAPFRHFPSKSALLAAVAEQAMERLSSAVRAAQAPHDDDPLDQLERIGLGYLEWAQDNPAHFEIVSQRSLVGLEGRSRELNDEIRTRMLSLLESAKSTGQLSKDADIDTLVLSCRALVYGLARMLVDGHFPEWQPNGNPAQWMKRSLALFIGELREHHREPSQPG</sequence>
<accession>A0A418STG3</accession>
<dbReference type="InterPro" id="IPR036271">
    <property type="entry name" value="Tet_transcr_reg_TetR-rel_C_sf"/>
</dbReference>
<dbReference type="PRINTS" id="PR00455">
    <property type="entry name" value="HTHTETR"/>
</dbReference>
<dbReference type="RefSeq" id="WP_119750050.1">
    <property type="nucleotide sequence ID" value="NZ_QZCG01000009.1"/>
</dbReference>
<dbReference type="InterPro" id="IPR009057">
    <property type="entry name" value="Homeodomain-like_sf"/>
</dbReference>
<dbReference type="Pfam" id="PF13305">
    <property type="entry name" value="TetR_C_33"/>
    <property type="match status" value="1"/>
</dbReference>
<evidence type="ECO:0000313" key="6">
    <source>
        <dbReference type="EMBL" id="RJE84178.1"/>
    </source>
</evidence>
<name>A0A418STG3_9RHOB</name>
<keyword evidence="7" id="KW-1185">Reference proteome</keyword>
<dbReference type="SUPFAM" id="SSF48498">
    <property type="entry name" value="Tetracyclin repressor-like, C-terminal domain"/>
    <property type="match status" value="1"/>
</dbReference>
<feature type="DNA-binding region" description="H-T-H motif" evidence="4">
    <location>
        <begin position="34"/>
        <end position="53"/>
    </location>
</feature>
<dbReference type="GO" id="GO:0003700">
    <property type="term" value="F:DNA-binding transcription factor activity"/>
    <property type="evidence" value="ECO:0007669"/>
    <property type="project" value="TreeGrafter"/>
</dbReference>
<dbReference type="PANTHER" id="PTHR30055:SF220">
    <property type="entry name" value="TETR-FAMILY REGULATORY PROTEIN"/>
    <property type="match status" value="1"/>
</dbReference>
<dbReference type="InterPro" id="IPR050109">
    <property type="entry name" value="HTH-type_TetR-like_transc_reg"/>
</dbReference>
<evidence type="ECO:0000256" key="4">
    <source>
        <dbReference type="PROSITE-ProRule" id="PRU00335"/>
    </source>
</evidence>
<evidence type="ECO:0000256" key="3">
    <source>
        <dbReference type="ARBA" id="ARBA00023163"/>
    </source>
</evidence>
<gene>
    <name evidence="6" type="ORF">D3P04_14340</name>
</gene>